<evidence type="ECO:0000256" key="4">
    <source>
        <dbReference type="ARBA" id="ARBA00022692"/>
    </source>
</evidence>
<dbReference type="InterPro" id="IPR004778">
    <property type="entry name" value="Homoserine/Threonine_efflux"/>
</dbReference>
<dbReference type="Proteomes" id="UP001052140">
    <property type="component" value="Unassembled WGS sequence"/>
</dbReference>
<dbReference type="Proteomes" id="UP000254704">
    <property type="component" value="Unassembled WGS sequence"/>
</dbReference>
<evidence type="ECO:0000313" key="9">
    <source>
        <dbReference type="EMBL" id="SUC09697.1"/>
    </source>
</evidence>
<dbReference type="GO" id="GO:0005886">
    <property type="term" value="C:plasma membrane"/>
    <property type="evidence" value="ECO:0007669"/>
    <property type="project" value="UniProtKB-SubCell"/>
</dbReference>
<comment type="similarity">
    <text evidence="2">Belongs to the Rht family.</text>
</comment>
<keyword evidence="11" id="KW-1185">Reference proteome</keyword>
<evidence type="ECO:0000256" key="5">
    <source>
        <dbReference type="ARBA" id="ARBA00022989"/>
    </source>
</evidence>
<dbReference type="PANTHER" id="PTHR30086">
    <property type="entry name" value="ARGININE EXPORTER PROTEIN ARGO"/>
    <property type="match status" value="1"/>
</dbReference>
<feature type="transmembrane region" description="Helical" evidence="7">
    <location>
        <begin position="116"/>
        <end position="137"/>
    </location>
</feature>
<dbReference type="NCBIfam" id="TIGR00949">
    <property type="entry name" value="2A76"/>
    <property type="match status" value="1"/>
</dbReference>
<dbReference type="PANTHER" id="PTHR30086:SF19">
    <property type="entry name" value="THREONINE EFFLUX PROTEIN"/>
    <property type="match status" value="1"/>
</dbReference>
<reference evidence="9 10" key="1">
    <citation type="submission" date="2018-06" db="EMBL/GenBank/DDBJ databases">
        <authorList>
            <consortium name="Pathogen Informatics"/>
            <person name="Doyle S."/>
        </authorList>
    </citation>
    <scope>NUCLEOTIDE SEQUENCE [LARGE SCALE GENOMIC DNA]</scope>
    <source>
        <strain evidence="9 10">NCTC11621</strain>
    </source>
</reference>
<dbReference type="InterPro" id="IPR001123">
    <property type="entry name" value="LeuE-type"/>
</dbReference>
<dbReference type="GO" id="GO:0015171">
    <property type="term" value="F:amino acid transmembrane transporter activity"/>
    <property type="evidence" value="ECO:0007669"/>
    <property type="project" value="TreeGrafter"/>
</dbReference>
<feature type="transmembrane region" description="Helical" evidence="7">
    <location>
        <begin position="65"/>
        <end position="86"/>
    </location>
</feature>
<evidence type="ECO:0000313" key="11">
    <source>
        <dbReference type="Proteomes" id="UP001052140"/>
    </source>
</evidence>
<accession>A0A379ETI9</accession>
<organism evidence="9 10">
    <name type="scientific">Pasteurella canis</name>
    <dbReference type="NCBI Taxonomy" id="753"/>
    <lineage>
        <taxon>Bacteria</taxon>
        <taxon>Pseudomonadati</taxon>
        <taxon>Pseudomonadota</taxon>
        <taxon>Gammaproteobacteria</taxon>
        <taxon>Pasteurellales</taxon>
        <taxon>Pasteurellaceae</taxon>
        <taxon>Pasteurella</taxon>
    </lineage>
</organism>
<feature type="transmembrane region" description="Helical" evidence="7">
    <location>
        <begin position="6"/>
        <end position="22"/>
    </location>
</feature>
<evidence type="ECO:0000256" key="1">
    <source>
        <dbReference type="ARBA" id="ARBA00004651"/>
    </source>
</evidence>
<dbReference type="EMBL" id="UGTV01000015">
    <property type="protein sequence ID" value="SUC09697.1"/>
    <property type="molecule type" value="Genomic_DNA"/>
</dbReference>
<sequence>MLNLVIVHFFGLITPGPDFFYVSRVAASNSRRNAICAIIGITLGVFFWALASILGLALLFTTIPLFHGIIMCLGGSYLAYLGWLMVNSRTNVEFESYSEQELNENTTIPAEILKGLLINLSNAKAIIYFASVMSLILVSLTEVWQILTALFIIVIETFLYFYAISILFSRRLAKQFYSRYSRYIDNLAGIIFLMFGAYLIYHGFTEMNLFSMLK</sequence>
<dbReference type="Pfam" id="PF01810">
    <property type="entry name" value="LysE"/>
    <property type="match status" value="1"/>
</dbReference>
<gene>
    <name evidence="9" type="primary">rhtC_1</name>
    <name evidence="9" type="ORF">NCTC11621_00717</name>
    <name evidence="8" type="ORF">PA42_08420</name>
</gene>
<name>A0A379ETI9_9PAST</name>
<protein>
    <submittedName>
        <fullName evidence="8">Membrane protein</fullName>
    </submittedName>
    <submittedName>
        <fullName evidence="9">Threonine efflux protein</fullName>
    </submittedName>
</protein>
<evidence type="ECO:0000256" key="6">
    <source>
        <dbReference type="ARBA" id="ARBA00023136"/>
    </source>
</evidence>
<evidence type="ECO:0000313" key="8">
    <source>
        <dbReference type="EMBL" id="GJH42668.1"/>
    </source>
</evidence>
<reference evidence="8" key="2">
    <citation type="submission" date="2024-05" db="EMBL/GenBank/DDBJ databases">
        <title>Determining zoonotic pasteurella genome.</title>
        <authorList>
            <person name="Maeda T."/>
            <person name="Takahashi T."/>
            <person name="Yoshida H."/>
        </authorList>
    </citation>
    <scope>NUCLEOTIDE SEQUENCE</scope>
    <source>
        <strain evidence="8">PA42</strain>
    </source>
</reference>
<feature type="transmembrane region" description="Helical" evidence="7">
    <location>
        <begin position="143"/>
        <end position="162"/>
    </location>
</feature>
<dbReference type="AlphaFoldDB" id="A0A379ETI9"/>
<dbReference type="EMBL" id="BPUX01000012">
    <property type="protein sequence ID" value="GJH42668.1"/>
    <property type="molecule type" value="Genomic_DNA"/>
</dbReference>
<evidence type="ECO:0000256" key="7">
    <source>
        <dbReference type="SAM" id="Phobius"/>
    </source>
</evidence>
<dbReference type="RefSeq" id="WP_115322613.1">
    <property type="nucleotide sequence ID" value="NZ_BPUX01000012.1"/>
</dbReference>
<keyword evidence="6 7" id="KW-0472">Membrane</keyword>
<comment type="subcellular location">
    <subcellularLocation>
        <location evidence="1">Cell membrane</location>
        <topology evidence="1">Multi-pass membrane protein</topology>
    </subcellularLocation>
</comment>
<keyword evidence="5 7" id="KW-1133">Transmembrane helix</keyword>
<dbReference type="GeneID" id="69686769"/>
<feature type="transmembrane region" description="Helical" evidence="7">
    <location>
        <begin position="34"/>
        <end position="59"/>
    </location>
</feature>
<proteinExistence type="inferred from homology"/>
<evidence type="ECO:0000256" key="3">
    <source>
        <dbReference type="ARBA" id="ARBA00022475"/>
    </source>
</evidence>
<evidence type="ECO:0000313" key="10">
    <source>
        <dbReference type="Proteomes" id="UP000254704"/>
    </source>
</evidence>
<keyword evidence="4 7" id="KW-0812">Transmembrane</keyword>
<feature type="transmembrane region" description="Helical" evidence="7">
    <location>
        <begin position="183"/>
        <end position="204"/>
    </location>
</feature>
<evidence type="ECO:0000256" key="2">
    <source>
        <dbReference type="ARBA" id="ARBA00007928"/>
    </source>
</evidence>
<keyword evidence="3" id="KW-1003">Cell membrane</keyword>